<dbReference type="GO" id="GO:0022857">
    <property type="term" value="F:transmembrane transporter activity"/>
    <property type="evidence" value="ECO:0007669"/>
    <property type="project" value="InterPro"/>
</dbReference>
<dbReference type="SUPFAM" id="SSF103473">
    <property type="entry name" value="MFS general substrate transporter"/>
    <property type="match status" value="1"/>
</dbReference>
<feature type="transmembrane region" description="Helical" evidence="6">
    <location>
        <begin position="81"/>
        <end position="100"/>
    </location>
</feature>
<dbReference type="CDD" id="cd17321">
    <property type="entry name" value="MFS_MMR_MDR_like"/>
    <property type="match status" value="1"/>
</dbReference>
<dbReference type="GO" id="GO:0005886">
    <property type="term" value="C:plasma membrane"/>
    <property type="evidence" value="ECO:0007669"/>
    <property type="project" value="UniProtKB-SubCell"/>
</dbReference>
<dbReference type="PROSITE" id="PS50850">
    <property type="entry name" value="MFS"/>
    <property type="match status" value="1"/>
</dbReference>
<feature type="transmembrane region" description="Helical" evidence="6">
    <location>
        <begin position="106"/>
        <end position="126"/>
    </location>
</feature>
<gene>
    <name evidence="8" type="ORF">KSF_043110</name>
</gene>
<reference evidence="8" key="1">
    <citation type="submission" date="2020-10" db="EMBL/GenBank/DDBJ databases">
        <title>Taxonomic study of unclassified bacteria belonging to the class Ktedonobacteria.</title>
        <authorList>
            <person name="Yabe S."/>
            <person name="Wang C.M."/>
            <person name="Zheng Y."/>
            <person name="Sakai Y."/>
            <person name="Cavaletti L."/>
            <person name="Monciardini P."/>
            <person name="Donadio S."/>
        </authorList>
    </citation>
    <scope>NUCLEOTIDE SEQUENCE</scope>
    <source>
        <strain evidence="8">ID150040</strain>
    </source>
</reference>
<feature type="transmembrane region" description="Helical" evidence="6">
    <location>
        <begin position="453"/>
        <end position="474"/>
    </location>
</feature>
<feature type="transmembrane region" description="Helical" evidence="6">
    <location>
        <begin position="49"/>
        <end position="69"/>
    </location>
</feature>
<evidence type="ECO:0000256" key="6">
    <source>
        <dbReference type="SAM" id="Phobius"/>
    </source>
</evidence>
<dbReference type="Proteomes" id="UP000597444">
    <property type="component" value="Unassembled WGS sequence"/>
</dbReference>
<dbReference type="AlphaFoldDB" id="A0A8J3III3"/>
<feature type="region of interest" description="Disordered" evidence="5">
    <location>
        <begin position="477"/>
        <end position="500"/>
    </location>
</feature>
<dbReference type="Gene3D" id="1.20.1720.10">
    <property type="entry name" value="Multidrug resistance protein D"/>
    <property type="match status" value="1"/>
</dbReference>
<evidence type="ECO:0000313" key="9">
    <source>
        <dbReference type="Proteomes" id="UP000597444"/>
    </source>
</evidence>
<keyword evidence="3 6" id="KW-1133">Transmembrane helix</keyword>
<sequence>MHVPEKPVPSRRWWSLLVILAGTFMGTLDMFVVNVGILSIQQSLHSTFAQVELVIAGYTLCYAVLLITGGRLGDLYGRKRLFQLGILSFTLTSLLCGLAPNATMLIVFRLVQGCSAALMIPQVIALIQVTFAGTQRAIALGCYGATLGLASITGQIVGGLLIGSNVFDFGWRSIFFINVPVGVLTLLASIPLVREFSRRSSRHLDLLGVGILTIGLFLLAYPLIEGHDLGWPLWTFLSLLFSVPVLALFVFYEYSLTRRGGSPLVPLALFRQRNFVLGMLTALVFYSANGALFFTLALYLQFGLGFSPLVAGLTYLPMGLGFFFTSLLVPRVVSLIGGKWVLRSGAMVMGIGELWIITAVLQAGMRISQNQLLLPLLVFGLGGGMIGAPLMNVVLSDIPSQDAGAASGLLTTAVQLSSAIGVAVIGVIFFGVLGPTTPGQIASLSALPYGQAFVASVSALVALAIATLLSVSLLRSPKKGQGDTAREQVSVPSLQKVAPR</sequence>
<comment type="caution">
    <text evidence="8">The sequence shown here is derived from an EMBL/GenBank/DDBJ whole genome shotgun (WGS) entry which is preliminary data.</text>
</comment>
<feature type="transmembrane region" description="Helical" evidence="6">
    <location>
        <begin position="306"/>
        <end position="328"/>
    </location>
</feature>
<keyword evidence="4 6" id="KW-0472">Membrane</keyword>
<dbReference type="InterPro" id="IPR020846">
    <property type="entry name" value="MFS_dom"/>
</dbReference>
<protein>
    <submittedName>
        <fullName evidence="8">MFS transporter</fullName>
    </submittedName>
</protein>
<dbReference type="Pfam" id="PF07690">
    <property type="entry name" value="MFS_1"/>
    <property type="match status" value="1"/>
</dbReference>
<dbReference type="PANTHER" id="PTHR42718:SF39">
    <property type="entry name" value="ACTINORHODIN TRANSPORTER-RELATED"/>
    <property type="match status" value="1"/>
</dbReference>
<dbReference type="RefSeq" id="WP_220205008.1">
    <property type="nucleotide sequence ID" value="NZ_BNJK01000001.1"/>
</dbReference>
<feature type="transmembrane region" description="Helical" evidence="6">
    <location>
        <begin position="138"/>
        <end position="162"/>
    </location>
</feature>
<comment type="subcellular location">
    <subcellularLocation>
        <location evidence="1">Cell membrane</location>
        <topology evidence="1">Multi-pass membrane protein</topology>
    </subcellularLocation>
</comment>
<evidence type="ECO:0000256" key="5">
    <source>
        <dbReference type="SAM" id="MobiDB-lite"/>
    </source>
</evidence>
<keyword evidence="9" id="KW-1185">Reference proteome</keyword>
<evidence type="ECO:0000256" key="4">
    <source>
        <dbReference type="ARBA" id="ARBA00023136"/>
    </source>
</evidence>
<dbReference type="Gene3D" id="1.20.1250.20">
    <property type="entry name" value="MFS general substrate transporter like domains"/>
    <property type="match status" value="1"/>
</dbReference>
<feature type="domain" description="Major facilitator superfamily (MFS) profile" evidence="7">
    <location>
        <begin position="15"/>
        <end position="479"/>
    </location>
</feature>
<proteinExistence type="predicted"/>
<evidence type="ECO:0000256" key="3">
    <source>
        <dbReference type="ARBA" id="ARBA00022989"/>
    </source>
</evidence>
<feature type="transmembrane region" description="Helical" evidence="6">
    <location>
        <begin position="373"/>
        <end position="395"/>
    </location>
</feature>
<feature type="transmembrane region" description="Helical" evidence="6">
    <location>
        <begin position="340"/>
        <end position="361"/>
    </location>
</feature>
<feature type="transmembrane region" description="Helical" evidence="6">
    <location>
        <begin position="174"/>
        <end position="192"/>
    </location>
</feature>
<keyword evidence="2 6" id="KW-0812">Transmembrane</keyword>
<feature type="transmembrane region" description="Helical" evidence="6">
    <location>
        <begin position="204"/>
        <end position="224"/>
    </location>
</feature>
<name>A0A8J3III3_9CHLR</name>
<evidence type="ECO:0000313" key="8">
    <source>
        <dbReference type="EMBL" id="GHO94263.1"/>
    </source>
</evidence>
<evidence type="ECO:0000256" key="2">
    <source>
        <dbReference type="ARBA" id="ARBA00022692"/>
    </source>
</evidence>
<dbReference type="InterPro" id="IPR011701">
    <property type="entry name" value="MFS"/>
</dbReference>
<accession>A0A8J3III3</accession>
<feature type="transmembrane region" description="Helical" evidence="6">
    <location>
        <begin position="236"/>
        <end position="254"/>
    </location>
</feature>
<dbReference type="PANTHER" id="PTHR42718">
    <property type="entry name" value="MAJOR FACILITATOR SUPERFAMILY MULTIDRUG TRANSPORTER MFSC"/>
    <property type="match status" value="1"/>
</dbReference>
<feature type="transmembrane region" description="Helical" evidence="6">
    <location>
        <begin position="12"/>
        <end position="37"/>
    </location>
</feature>
<feature type="transmembrane region" description="Helical" evidence="6">
    <location>
        <begin position="407"/>
        <end position="433"/>
    </location>
</feature>
<evidence type="ECO:0000259" key="7">
    <source>
        <dbReference type="PROSITE" id="PS50850"/>
    </source>
</evidence>
<dbReference type="InterPro" id="IPR036259">
    <property type="entry name" value="MFS_trans_sf"/>
</dbReference>
<dbReference type="PRINTS" id="PR01036">
    <property type="entry name" value="TCRTETB"/>
</dbReference>
<feature type="transmembrane region" description="Helical" evidence="6">
    <location>
        <begin position="275"/>
        <end position="300"/>
    </location>
</feature>
<evidence type="ECO:0000256" key="1">
    <source>
        <dbReference type="ARBA" id="ARBA00004651"/>
    </source>
</evidence>
<dbReference type="EMBL" id="BNJK01000001">
    <property type="protein sequence ID" value="GHO94263.1"/>
    <property type="molecule type" value="Genomic_DNA"/>
</dbReference>
<organism evidence="8 9">
    <name type="scientific">Reticulibacter mediterranei</name>
    <dbReference type="NCBI Taxonomy" id="2778369"/>
    <lineage>
        <taxon>Bacteria</taxon>
        <taxon>Bacillati</taxon>
        <taxon>Chloroflexota</taxon>
        <taxon>Ktedonobacteria</taxon>
        <taxon>Ktedonobacterales</taxon>
        <taxon>Reticulibacteraceae</taxon>
        <taxon>Reticulibacter</taxon>
    </lineage>
</organism>